<dbReference type="Pfam" id="PF19300">
    <property type="entry name" value="BPD_transp_1_N"/>
    <property type="match status" value="1"/>
</dbReference>
<evidence type="ECO:0000256" key="4">
    <source>
        <dbReference type="ARBA" id="ARBA00022692"/>
    </source>
</evidence>
<dbReference type="Gene3D" id="1.10.3720.10">
    <property type="entry name" value="MetI-like"/>
    <property type="match status" value="1"/>
</dbReference>
<feature type="domain" description="ABC transmembrane type-1" evidence="8">
    <location>
        <begin position="115"/>
        <end position="348"/>
    </location>
</feature>
<name>A0ABW3VWP1_9ACTN</name>
<dbReference type="PANTHER" id="PTHR43163">
    <property type="entry name" value="DIPEPTIDE TRANSPORT SYSTEM PERMEASE PROTEIN DPPB-RELATED"/>
    <property type="match status" value="1"/>
</dbReference>
<keyword evidence="6 7" id="KW-0472">Membrane</keyword>
<comment type="caution">
    <text evidence="9">The sequence shown here is derived from an EMBL/GenBank/DDBJ whole genome shotgun (WGS) entry which is preliminary data.</text>
</comment>
<evidence type="ECO:0000256" key="7">
    <source>
        <dbReference type="RuleBase" id="RU363032"/>
    </source>
</evidence>
<dbReference type="PANTHER" id="PTHR43163:SF6">
    <property type="entry name" value="DIPEPTIDE TRANSPORT SYSTEM PERMEASE PROTEIN DPPB-RELATED"/>
    <property type="match status" value="1"/>
</dbReference>
<dbReference type="CDD" id="cd06261">
    <property type="entry name" value="TM_PBP2"/>
    <property type="match status" value="1"/>
</dbReference>
<organism evidence="9 10">
    <name type="scientific">Nocardioides ginsengisoli</name>
    <dbReference type="NCBI Taxonomy" id="363868"/>
    <lineage>
        <taxon>Bacteria</taxon>
        <taxon>Bacillati</taxon>
        <taxon>Actinomycetota</taxon>
        <taxon>Actinomycetes</taxon>
        <taxon>Propionibacteriales</taxon>
        <taxon>Nocardioidaceae</taxon>
        <taxon>Nocardioides</taxon>
    </lineage>
</organism>
<dbReference type="SUPFAM" id="SSF161098">
    <property type="entry name" value="MetI-like"/>
    <property type="match status" value="1"/>
</dbReference>
<dbReference type="EMBL" id="JBHTLX010000008">
    <property type="protein sequence ID" value="MFD1247347.1"/>
    <property type="molecule type" value="Genomic_DNA"/>
</dbReference>
<evidence type="ECO:0000256" key="5">
    <source>
        <dbReference type="ARBA" id="ARBA00022989"/>
    </source>
</evidence>
<feature type="transmembrane region" description="Helical" evidence="7">
    <location>
        <begin position="215"/>
        <end position="235"/>
    </location>
</feature>
<sequence>MTTATAHPVAVRRTRRRSPGLGRVLLRRLAHAAVVVAGVVCLTFVIARQLPGDEAVTAAGARATPEQLAAARERLGLDDPLPLQLWHYVSGLARGDLGTSLHTRQPVVSDLGRALPASLELVGSAMVLAVLIGLPLGVIAARFARRRTDLAVRTGSMLLVSVPVFWLALAVQLLLSTKLGWFPVAGEYDRVLDSTSPLTVYTNITAFDALITGNWPILLSTLHHLVLPALVVAAYPTGVVAQMTRAALIEESQQDHVRMERALGFRPLEILLRFSLRPAISPVLTLLALIFAYTLVNSVLVEAIFNWPGIGTYTADAIRSVDTPAIAGVTLVIALVYVTANLAVDLTQIAIDPRTRKS</sequence>
<evidence type="ECO:0000256" key="6">
    <source>
        <dbReference type="ARBA" id="ARBA00023136"/>
    </source>
</evidence>
<evidence type="ECO:0000313" key="9">
    <source>
        <dbReference type="EMBL" id="MFD1247347.1"/>
    </source>
</evidence>
<evidence type="ECO:0000313" key="10">
    <source>
        <dbReference type="Proteomes" id="UP001597229"/>
    </source>
</evidence>
<protein>
    <submittedName>
        <fullName evidence="9">ABC transporter permease</fullName>
    </submittedName>
</protein>
<feature type="transmembrane region" description="Helical" evidence="7">
    <location>
        <begin position="156"/>
        <end position="175"/>
    </location>
</feature>
<dbReference type="Proteomes" id="UP001597229">
    <property type="component" value="Unassembled WGS sequence"/>
</dbReference>
<dbReference type="Pfam" id="PF00528">
    <property type="entry name" value="BPD_transp_1"/>
    <property type="match status" value="1"/>
</dbReference>
<comment type="subcellular location">
    <subcellularLocation>
        <location evidence="1 7">Cell membrane</location>
        <topology evidence="1 7">Multi-pass membrane protein</topology>
    </subcellularLocation>
</comment>
<dbReference type="PROSITE" id="PS50928">
    <property type="entry name" value="ABC_TM1"/>
    <property type="match status" value="1"/>
</dbReference>
<feature type="transmembrane region" description="Helical" evidence="7">
    <location>
        <begin position="325"/>
        <end position="344"/>
    </location>
</feature>
<evidence type="ECO:0000256" key="3">
    <source>
        <dbReference type="ARBA" id="ARBA00022475"/>
    </source>
</evidence>
<comment type="similarity">
    <text evidence="7">Belongs to the binding-protein-dependent transport system permease family.</text>
</comment>
<dbReference type="InterPro" id="IPR045621">
    <property type="entry name" value="BPD_transp_1_N"/>
</dbReference>
<evidence type="ECO:0000256" key="2">
    <source>
        <dbReference type="ARBA" id="ARBA00022448"/>
    </source>
</evidence>
<reference evidence="10" key="1">
    <citation type="journal article" date="2019" name="Int. J. Syst. Evol. Microbiol.">
        <title>The Global Catalogue of Microorganisms (GCM) 10K type strain sequencing project: providing services to taxonomists for standard genome sequencing and annotation.</title>
        <authorList>
            <consortium name="The Broad Institute Genomics Platform"/>
            <consortium name="The Broad Institute Genome Sequencing Center for Infectious Disease"/>
            <person name="Wu L."/>
            <person name="Ma J."/>
        </authorList>
    </citation>
    <scope>NUCLEOTIDE SEQUENCE [LARGE SCALE GENOMIC DNA]</scope>
    <source>
        <strain evidence="10">CCUG 52478</strain>
    </source>
</reference>
<evidence type="ECO:0000259" key="8">
    <source>
        <dbReference type="PROSITE" id="PS50928"/>
    </source>
</evidence>
<dbReference type="InterPro" id="IPR035906">
    <property type="entry name" value="MetI-like_sf"/>
</dbReference>
<keyword evidence="10" id="KW-1185">Reference proteome</keyword>
<feature type="transmembrane region" description="Helical" evidence="7">
    <location>
        <begin position="283"/>
        <end position="305"/>
    </location>
</feature>
<evidence type="ECO:0000256" key="1">
    <source>
        <dbReference type="ARBA" id="ARBA00004651"/>
    </source>
</evidence>
<dbReference type="RefSeq" id="WP_367921418.1">
    <property type="nucleotide sequence ID" value="NZ_BAABAC010000042.1"/>
</dbReference>
<dbReference type="InterPro" id="IPR000515">
    <property type="entry name" value="MetI-like"/>
</dbReference>
<keyword evidence="2 7" id="KW-0813">Transport</keyword>
<feature type="transmembrane region" description="Helical" evidence="7">
    <location>
        <begin position="25"/>
        <end position="47"/>
    </location>
</feature>
<keyword evidence="4 7" id="KW-0812">Transmembrane</keyword>
<proteinExistence type="inferred from homology"/>
<feature type="transmembrane region" description="Helical" evidence="7">
    <location>
        <begin position="121"/>
        <end position="144"/>
    </location>
</feature>
<keyword evidence="3" id="KW-1003">Cell membrane</keyword>
<keyword evidence="5 7" id="KW-1133">Transmembrane helix</keyword>
<accession>A0ABW3VWP1</accession>
<gene>
    <name evidence="9" type="ORF">ACFQ3F_06065</name>
</gene>